<accession>A0ABQ3UVL5</accession>
<keyword evidence="6" id="KW-1185">Reference proteome</keyword>
<evidence type="ECO:0000256" key="2">
    <source>
        <dbReference type="ARBA" id="ARBA00022630"/>
    </source>
</evidence>
<dbReference type="Pfam" id="PF01613">
    <property type="entry name" value="Flavin_Reduct"/>
    <property type="match status" value="1"/>
</dbReference>
<dbReference type="EMBL" id="BNJG01000002">
    <property type="protein sequence ID" value="GHO56846.1"/>
    <property type="molecule type" value="Genomic_DNA"/>
</dbReference>
<comment type="cofactor">
    <cofactor evidence="1">
        <name>FMN</name>
        <dbReference type="ChEBI" id="CHEBI:58210"/>
    </cofactor>
</comment>
<comment type="similarity">
    <text evidence="3">Belongs to the flavoredoxin family.</text>
</comment>
<evidence type="ECO:0000256" key="3">
    <source>
        <dbReference type="ARBA" id="ARBA00038054"/>
    </source>
</evidence>
<dbReference type="Proteomes" id="UP000654345">
    <property type="component" value="Unassembled WGS sequence"/>
</dbReference>
<sequence>MHRVIEPKILYFGTPVVLISTRNPDGSFNLAPMSSAWWLNQSCMLGMSGRSKTVENLLREGQGVLNLPSTELVGAVDRLALTTGRNPVPESKAEIGYRYEPDKFGISGLTPIPADLVNAPLVAECPVQLEAQVEQVHAFDEQNGSIKAIEMRILRVHIAEDLLVPGTDNYIDPEKWSPLIMNFCEFFGLSGKIHPSRLEPAFYGLPRKTEPALHNSMQA</sequence>
<dbReference type="RefSeq" id="WP_201373301.1">
    <property type="nucleotide sequence ID" value="NZ_BNJG01000002.1"/>
</dbReference>
<evidence type="ECO:0000259" key="4">
    <source>
        <dbReference type="Pfam" id="PF01613"/>
    </source>
</evidence>
<gene>
    <name evidence="5" type="ORF">KSB_53210</name>
</gene>
<dbReference type="PANTHER" id="PTHR43567:SF1">
    <property type="entry name" value="FLAVOREDOXIN"/>
    <property type="match status" value="1"/>
</dbReference>
<organism evidence="5 6">
    <name type="scientific">Ktedonobacter robiniae</name>
    <dbReference type="NCBI Taxonomy" id="2778365"/>
    <lineage>
        <taxon>Bacteria</taxon>
        <taxon>Bacillati</taxon>
        <taxon>Chloroflexota</taxon>
        <taxon>Ktedonobacteria</taxon>
        <taxon>Ktedonobacterales</taxon>
        <taxon>Ktedonobacteraceae</taxon>
        <taxon>Ktedonobacter</taxon>
    </lineage>
</organism>
<dbReference type="Gene3D" id="2.30.110.10">
    <property type="entry name" value="Electron Transport, Fmn-binding Protein, Chain A"/>
    <property type="match status" value="1"/>
</dbReference>
<evidence type="ECO:0000256" key="1">
    <source>
        <dbReference type="ARBA" id="ARBA00001917"/>
    </source>
</evidence>
<proteinExistence type="inferred from homology"/>
<name>A0ABQ3UVL5_9CHLR</name>
<evidence type="ECO:0000313" key="6">
    <source>
        <dbReference type="Proteomes" id="UP000654345"/>
    </source>
</evidence>
<feature type="domain" description="Flavin reductase like" evidence="4">
    <location>
        <begin position="12"/>
        <end position="160"/>
    </location>
</feature>
<dbReference type="InterPro" id="IPR002563">
    <property type="entry name" value="Flavin_Rdtase-like_dom"/>
</dbReference>
<comment type="caution">
    <text evidence="5">The sequence shown here is derived from an EMBL/GenBank/DDBJ whole genome shotgun (WGS) entry which is preliminary data.</text>
</comment>
<dbReference type="SUPFAM" id="SSF50475">
    <property type="entry name" value="FMN-binding split barrel"/>
    <property type="match status" value="1"/>
</dbReference>
<dbReference type="InterPro" id="IPR052174">
    <property type="entry name" value="Flavoredoxin"/>
</dbReference>
<dbReference type="InterPro" id="IPR012349">
    <property type="entry name" value="Split_barrel_FMN-bd"/>
</dbReference>
<reference evidence="5 6" key="1">
    <citation type="journal article" date="2021" name="Int. J. Syst. Evol. Microbiol.">
        <title>Reticulibacter mediterranei gen. nov., sp. nov., within the new family Reticulibacteraceae fam. nov., and Ktedonospora formicarum gen. nov., sp. nov., Ktedonobacter robiniae sp. nov., Dictyobacter formicarum sp. nov. and Dictyobacter arantiisoli sp. nov., belonging to the class Ktedonobacteria.</title>
        <authorList>
            <person name="Yabe S."/>
            <person name="Zheng Y."/>
            <person name="Wang C.M."/>
            <person name="Sakai Y."/>
            <person name="Abe K."/>
            <person name="Yokota A."/>
            <person name="Donadio S."/>
            <person name="Cavaletti L."/>
            <person name="Monciardini P."/>
        </authorList>
    </citation>
    <scope>NUCLEOTIDE SEQUENCE [LARGE SCALE GENOMIC DNA]</scope>
    <source>
        <strain evidence="5 6">SOSP1-30</strain>
    </source>
</reference>
<dbReference type="PANTHER" id="PTHR43567">
    <property type="entry name" value="FLAVOREDOXIN-RELATED-RELATED"/>
    <property type="match status" value="1"/>
</dbReference>
<protein>
    <submittedName>
        <fullName evidence="5">Flavin reductase</fullName>
    </submittedName>
</protein>
<evidence type="ECO:0000313" key="5">
    <source>
        <dbReference type="EMBL" id="GHO56846.1"/>
    </source>
</evidence>
<keyword evidence="2" id="KW-0285">Flavoprotein</keyword>